<organism evidence="1 2">
    <name type="scientific">Aminirod propionatiphilus</name>
    <dbReference type="NCBI Taxonomy" id="3415223"/>
    <lineage>
        <taxon>Bacteria</taxon>
        <taxon>Thermotogati</taxon>
        <taxon>Synergistota</taxon>
        <taxon>Synergistia</taxon>
        <taxon>Synergistales</taxon>
        <taxon>Aminiphilaceae</taxon>
        <taxon>Aminirod</taxon>
    </lineage>
</organism>
<evidence type="ECO:0000313" key="2">
    <source>
        <dbReference type="Proteomes" id="UP000682204"/>
    </source>
</evidence>
<protein>
    <submittedName>
        <fullName evidence="1">IS4 family transposase</fullName>
    </submittedName>
</protein>
<accession>A0ACD1DUG7</accession>
<gene>
    <name evidence="1" type="ORF">KIH16_11375</name>
</gene>
<evidence type="ECO:0000313" key="1">
    <source>
        <dbReference type="EMBL" id="QVL35746.1"/>
    </source>
</evidence>
<proteinExistence type="predicted"/>
<name>A0ACD1DUG7_9BACT</name>
<reference evidence="1" key="1">
    <citation type="submission" date="2021-05" db="EMBL/GenBank/DDBJ databases">
        <title>An isolated secondary fermenter in methanogenic hydrocarbon-degrading communities.</title>
        <authorList>
            <person name="Liu Y.-F."/>
            <person name="Liu Z.-l."/>
        </authorList>
    </citation>
    <scope>NUCLEOTIDE SEQUENCE</scope>
    <source>
        <strain evidence="1">L-13</strain>
    </source>
</reference>
<sequence length="452" mass="51897">MRTPSLESYENPLAQEMGQRLSELFPRWWILEQARASGFVERVRNLDPMVFLGHLVLAFGSLSHLCLLQLHRSHQKVAPDQMSWPAFYDRFTPELLEFLKRCLERAMARVVFEALPARETESLEACDIREIVAIDSTLIPLHPDLAESFPNARSTTCPAAAKLNVQLGLLNRAPRAFSISSGKTAESPLLPTEAWMEGHLLLFDLGYFKIERFREIDDSGGFFISRLKTNSNPLLLRSLREGPGNRIDLRHWRLREVEPYLRRQVLDAEGFFAPSNITDKKVREIEEDPAFRPLRFVGVKNEKTGEYHLYVTHLPADKVSPEEIADLYRARWAVEIFFKELKSHFGLSSIGSGKKHIVEIVICVALLTVIVSGQVRRELEKEPRSDVKEMGPLIYAEHFHHISTGLLQAVLYHEGFLFDPASLWIGAIRADPLPEHYRRGRLEDVYRQREPN</sequence>
<dbReference type="EMBL" id="CP074691">
    <property type="protein sequence ID" value="QVL35746.1"/>
    <property type="molecule type" value="Genomic_DNA"/>
</dbReference>
<keyword evidence="2" id="KW-1185">Reference proteome</keyword>
<dbReference type="Proteomes" id="UP000682204">
    <property type="component" value="Chromosome"/>
</dbReference>